<sequence>MALSDAQRREVPLPLTSYEAEAAARGELRLIIRPVEPQPPKLSSMFHWEITTDGELVAVESEPLRYPESGPEGHRAGIRAIAQPGDVIVGLESFLRGEEPDEDGKYVVWYAADYLNDPTFFMFDVEPAATMPPEFARHRWTVERVECKRLHEVKEPECIATGAPVIGSVVLPALPGEINSLDGPMCSTGQVGVTQTPRCWFRETWGAAFPAYPRDSNPFVFLHWLGGE</sequence>
<name>A0A6H2A2Z5_9ZZZZ</name>
<gene>
    <name evidence="1" type="ORF">TM448A05280_0006</name>
</gene>
<evidence type="ECO:0000313" key="1">
    <source>
        <dbReference type="EMBL" id="QJA54566.1"/>
    </source>
</evidence>
<accession>A0A6H2A2Z5</accession>
<protein>
    <submittedName>
        <fullName evidence="1">Uncharacterized protein</fullName>
    </submittedName>
</protein>
<reference evidence="1" key="1">
    <citation type="submission" date="2020-03" db="EMBL/GenBank/DDBJ databases">
        <title>The deep terrestrial virosphere.</title>
        <authorList>
            <person name="Holmfeldt K."/>
            <person name="Nilsson E."/>
            <person name="Simone D."/>
            <person name="Lopez-Fernandez M."/>
            <person name="Wu X."/>
            <person name="de Brujin I."/>
            <person name="Lundin D."/>
            <person name="Andersson A."/>
            <person name="Bertilsson S."/>
            <person name="Dopson M."/>
        </authorList>
    </citation>
    <scope>NUCLEOTIDE SEQUENCE</scope>
    <source>
        <strain evidence="1">TM448A05280</strain>
    </source>
</reference>
<proteinExistence type="predicted"/>
<dbReference type="AlphaFoldDB" id="A0A6H2A2Z5"/>
<dbReference type="EMBL" id="MT144518">
    <property type="protein sequence ID" value="QJA54566.1"/>
    <property type="molecule type" value="Genomic_DNA"/>
</dbReference>
<organism evidence="1">
    <name type="scientific">viral metagenome</name>
    <dbReference type="NCBI Taxonomy" id="1070528"/>
    <lineage>
        <taxon>unclassified sequences</taxon>
        <taxon>metagenomes</taxon>
        <taxon>organismal metagenomes</taxon>
    </lineage>
</organism>